<organism evidence="1 2">
    <name type="scientific">Roseivirga pacifica</name>
    <dbReference type="NCBI Taxonomy" id="1267423"/>
    <lineage>
        <taxon>Bacteria</taxon>
        <taxon>Pseudomonadati</taxon>
        <taxon>Bacteroidota</taxon>
        <taxon>Cytophagia</taxon>
        <taxon>Cytophagales</taxon>
        <taxon>Roseivirgaceae</taxon>
        <taxon>Roseivirga</taxon>
    </lineage>
</organism>
<gene>
    <name evidence="1" type="ORF">SAMN05216290_1154</name>
</gene>
<keyword evidence="2" id="KW-1185">Reference proteome</keyword>
<name>A0A1I0NGW2_9BACT</name>
<evidence type="ECO:0000313" key="2">
    <source>
        <dbReference type="Proteomes" id="UP000199437"/>
    </source>
</evidence>
<reference evidence="2" key="1">
    <citation type="submission" date="2016-10" db="EMBL/GenBank/DDBJ databases">
        <authorList>
            <person name="Varghese N."/>
            <person name="Submissions S."/>
        </authorList>
    </citation>
    <scope>NUCLEOTIDE SEQUENCE [LARGE SCALE GENOMIC DNA]</scope>
    <source>
        <strain evidence="2">CGMCC 1.12402</strain>
    </source>
</reference>
<dbReference type="SUPFAM" id="SSF75011">
    <property type="entry name" value="3-carboxy-cis,cis-mucoante lactonizing enzyme"/>
    <property type="match status" value="1"/>
</dbReference>
<dbReference type="STRING" id="1267423.SAMN05216290_1154"/>
<dbReference type="AlphaFoldDB" id="A0A1I0NGW2"/>
<protein>
    <recommendedName>
        <fullName evidence="3">DNA-binding beta-propeller fold protein YncE</fullName>
    </recommendedName>
</protein>
<sequence>MLLLFLAVFALTACSDDDGETPAHDHEEGQFVRVLVSDQDQANYYVVNPHEGTVETVAGQYAAGRLYTSPSGRYVSVINTDDNLATFFDSGIEAHGDHAHVKGTPKWALSKATASRPVHYYGKGDNILVFNDGEGSISHFKESTMHTEAEARVFDIGDAHHGAPALFNNGTIAVTEKDGSTAWTLPERVKIIDMNGNTLHESTIQTSGIHGEAGNGETVLFGSVEGILRVNQDGSQLLIENPESFGDEWIGTIIYGEESETFIGFDGGRGVYEIDIATNSINTIEENANLSAATFDWEGHHLILVYTDGTVKVLDGHGFGTIASEQLEINFPAEGSTGAPTYAASEEFLYISDGMNGSIAMYELETLEFVGTLALPGKPARMALMGSLAHDDHEH</sequence>
<dbReference type="EMBL" id="FOIR01000001">
    <property type="protein sequence ID" value="SEW00000.1"/>
    <property type="molecule type" value="Genomic_DNA"/>
</dbReference>
<proteinExistence type="predicted"/>
<dbReference type="SUPFAM" id="SSF63829">
    <property type="entry name" value="Calcium-dependent phosphotriesterase"/>
    <property type="match status" value="1"/>
</dbReference>
<dbReference type="Proteomes" id="UP000199437">
    <property type="component" value="Unassembled WGS sequence"/>
</dbReference>
<evidence type="ECO:0000313" key="1">
    <source>
        <dbReference type="EMBL" id="SEW00000.1"/>
    </source>
</evidence>
<accession>A0A1I0NGW2</accession>
<evidence type="ECO:0008006" key="3">
    <source>
        <dbReference type="Google" id="ProtNLM"/>
    </source>
</evidence>